<accession>A0ACB8A107</accession>
<sequence length="354" mass="39592">MRSFEVHGPFGLQFNVQTQLPGKLSVMYNRPDDMLIERTRSEPLAESSQSGTAQLTRRTQSELLVDIPPPAYPCREELSQVEPASAPSPAPTEIIPIDLTQEECVEDIQRQGIKVRDFAYESVPLEKRAPELFDPLLAWSQYETAVTHPNPNRTALLGKTTRRLLDLGWISKDDEDRWLEKDRDALKEHDSRPTYPWQALKVEKPEKDVLAEVARNRFRELNADQLLPTFIRGGLAKLAGALGRRDGDAQDKKRAADEPAGPDTAEDENNLSPRSKKRKLFKATQSKPAPLPPPIPPVLINGKIPAQYPAGNPADGTYPPQGSQPHPRVMSSTRSLVRNGTTSNFRPPEFFRAS</sequence>
<reference evidence="1" key="1">
    <citation type="journal article" date="2021" name="New Phytol.">
        <title>Evolutionary innovations through gain and loss of genes in the ectomycorrhizal Boletales.</title>
        <authorList>
            <person name="Wu G."/>
            <person name="Miyauchi S."/>
            <person name="Morin E."/>
            <person name="Kuo A."/>
            <person name="Drula E."/>
            <person name="Varga T."/>
            <person name="Kohler A."/>
            <person name="Feng B."/>
            <person name="Cao Y."/>
            <person name="Lipzen A."/>
            <person name="Daum C."/>
            <person name="Hundley H."/>
            <person name="Pangilinan J."/>
            <person name="Johnson J."/>
            <person name="Barry K."/>
            <person name="LaButti K."/>
            <person name="Ng V."/>
            <person name="Ahrendt S."/>
            <person name="Min B."/>
            <person name="Choi I.G."/>
            <person name="Park H."/>
            <person name="Plett J.M."/>
            <person name="Magnuson J."/>
            <person name="Spatafora J.W."/>
            <person name="Nagy L.G."/>
            <person name="Henrissat B."/>
            <person name="Grigoriev I.V."/>
            <person name="Yang Z.L."/>
            <person name="Xu J."/>
            <person name="Martin F.M."/>
        </authorList>
    </citation>
    <scope>NUCLEOTIDE SEQUENCE</scope>
    <source>
        <strain evidence="1">ATCC 28755</strain>
    </source>
</reference>
<gene>
    <name evidence="1" type="ORF">BJ138DRAFT_1071345</name>
</gene>
<protein>
    <submittedName>
        <fullName evidence="1">Uncharacterized protein</fullName>
    </submittedName>
</protein>
<name>A0ACB8A107_9AGAM</name>
<keyword evidence="2" id="KW-1185">Reference proteome</keyword>
<evidence type="ECO:0000313" key="2">
    <source>
        <dbReference type="Proteomes" id="UP000790377"/>
    </source>
</evidence>
<organism evidence="1 2">
    <name type="scientific">Hygrophoropsis aurantiaca</name>
    <dbReference type="NCBI Taxonomy" id="72124"/>
    <lineage>
        <taxon>Eukaryota</taxon>
        <taxon>Fungi</taxon>
        <taxon>Dikarya</taxon>
        <taxon>Basidiomycota</taxon>
        <taxon>Agaricomycotina</taxon>
        <taxon>Agaricomycetes</taxon>
        <taxon>Agaricomycetidae</taxon>
        <taxon>Boletales</taxon>
        <taxon>Coniophorineae</taxon>
        <taxon>Hygrophoropsidaceae</taxon>
        <taxon>Hygrophoropsis</taxon>
    </lineage>
</organism>
<dbReference type="Proteomes" id="UP000790377">
    <property type="component" value="Unassembled WGS sequence"/>
</dbReference>
<proteinExistence type="predicted"/>
<dbReference type="EMBL" id="MU267983">
    <property type="protein sequence ID" value="KAH7906728.1"/>
    <property type="molecule type" value="Genomic_DNA"/>
</dbReference>
<evidence type="ECO:0000313" key="1">
    <source>
        <dbReference type="EMBL" id="KAH7906728.1"/>
    </source>
</evidence>
<comment type="caution">
    <text evidence="1">The sequence shown here is derived from an EMBL/GenBank/DDBJ whole genome shotgun (WGS) entry which is preliminary data.</text>
</comment>